<feature type="region of interest" description="Disordered" evidence="5">
    <location>
        <begin position="247"/>
        <end position="295"/>
    </location>
</feature>
<evidence type="ECO:0000256" key="2">
    <source>
        <dbReference type="ARBA" id="ARBA00022692"/>
    </source>
</evidence>
<keyword evidence="2 6" id="KW-0812">Transmembrane</keyword>
<feature type="transmembrane region" description="Helical" evidence="6">
    <location>
        <begin position="151"/>
        <end position="174"/>
    </location>
</feature>
<dbReference type="EMBL" id="CP116967">
    <property type="protein sequence ID" value="WNM56485.1"/>
    <property type="molecule type" value="Genomic_DNA"/>
</dbReference>
<evidence type="ECO:0000256" key="5">
    <source>
        <dbReference type="SAM" id="MobiDB-lite"/>
    </source>
</evidence>
<evidence type="ECO:0000259" key="7">
    <source>
        <dbReference type="PROSITE" id="PS50850"/>
    </source>
</evidence>
<feature type="transmembrane region" description="Helical" evidence="6">
    <location>
        <begin position="379"/>
        <end position="398"/>
    </location>
</feature>
<dbReference type="InterPro" id="IPR011701">
    <property type="entry name" value="MFS"/>
</dbReference>
<dbReference type="KEGG" id="nall:PP769_10875"/>
<name>A0AA96GAB5_9BACT</name>
<feature type="domain" description="Major facilitator superfamily (MFS) profile" evidence="7">
    <location>
        <begin position="17"/>
        <end position="494"/>
    </location>
</feature>
<dbReference type="Pfam" id="PF07690">
    <property type="entry name" value="MFS_1"/>
    <property type="match status" value="1"/>
</dbReference>
<dbReference type="PANTHER" id="PTHR11662">
    <property type="entry name" value="SOLUTE CARRIER FAMILY 17"/>
    <property type="match status" value="1"/>
</dbReference>
<evidence type="ECO:0000256" key="1">
    <source>
        <dbReference type="ARBA" id="ARBA00004141"/>
    </source>
</evidence>
<accession>A0AA96GAB5</accession>
<feature type="transmembrane region" description="Helical" evidence="6">
    <location>
        <begin position="181"/>
        <end position="199"/>
    </location>
</feature>
<dbReference type="PANTHER" id="PTHR11662:SF399">
    <property type="entry name" value="FI19708P1-RELATED"/>
    <property type="match status" value="1"/>
</dbReference>
<evidence type="ECO:0000256" key="3">
    <source>
        <dbReference type="ARBA" id="ARBA00022989"/>
    </source>
</evidence>
<dbReference type="RefSeq" id="WP_312640076.1">
    <property type="nucleotide sequence ID" value="NZ_CP116967.1"/>
</dbReference>
<keyword evidence="4 6" id="KW-0472">Membrane</keyword>
<comment type="subcellular location">
    <subcellularLocation>
        <location evidence="1">Membrane</location>
        <topology evidence="1">Multi-pass membrane protein</topology>
    </subcellularLocation>
</comment>
<keyword evidence="9" id="KW-1185">Reference proteome</keyword>
<dbReference type="CDD" id="cd17319">
    <property type="entry name" value="MFS_ExuT_GudP_like"/>
    <property type="match status" value="1"/>
</dbReference>
<protein>
    <submittedName>
        <fullName evidence="8">MFS transporter</fullName>
    </submittedName>
</protein>
<feature type="compositionally biased region" description="Basic and acidic residues" evidence="5">
    <location>
        <begin position="283"/>
        <end position="293"/>
    </location>
</feature>
<dbReference type="SUPFAM" id="SSF103473">
    <property type="entry name" value="MFS general substrate transporter"/>
    <property type="match status" value="1"/>
</dbReference>
<keyword evidence="3 6" id="KW-1133">Transmembrane helix</keyword>
<evidence type="ECO:0000313" key="8">
    <source>
        <dbReference type="EMBL" id="WNM56485.1"/>
    </source>
</evidence>
<evidence type="ECO:0000256" key="4">
    <source>
        <dbReference type="ARBA" id="ARBA00023136"/>
    </source>
</evidence>
<reference evidence="8 9" key="1">
    <citation type="submission" date="2023-01" db="EMBL/GenBank/DDBJ databases">
        <title>Cultivation and genomic characterization of new, ubiquitous marine nitrite-oxidizing bacteria from the Nitrospirales.</title>
        <authorList>
            <person name="Mueller A.J."/>
            <person name="Daebeler A."/>
            <person name="Herbold C.W."/>
            <person name="Kirkegaard R.H."/>
            <person name="Daims H."/>
        </authorList>
    </citation>
    <scope>NUCLEOTIDE SEQUENCE [LARGE SCALE GENOMIC DNA]</scope>
    <source>
        <strain evidence="8 9">VA</strain>
    </source>
</reference>
<gene>
    <name evidence="8" type="ORF">PP769_10875</name>
</gene>
<feature type="transmembrane region" description="Helical" evidence="6">
    <location>
        <begin position="466"/>
        <end position="489"/>
    </location>
</feature>
<dbReference type="InterPro" id="IPR020846">
    <property type="entry name" value="MFS_dom"/>
</dbReference>
<sequence length="504" mass="54276">MHQLSSSPPPTRIRWRILLLLLLISIITYIDRVNISVTARQMMPALGLTDLQMGQIFSAFVFGYALFQIPGGWLGDRWGPRRILTFALIWWSIFTALTAVAPTLPLANLIGIMGSLMVVRFLIGIGEAAALPNFNRAVANWHPPNERGLGIGITIGGIGLGSALTPPLTAWIMVNYGWQTAFYVAGGLGIGIALLWYWYATDHPRQHAHVNTAEAELIEGSESLPAPPAPLEGRSGKAWGTVHDVSTEFETREGRPPASQAKGNGTGGKKDNPNSTSPLQTGKKNEPAPDQKSKTTTVPWKAILTTPTVWWLTLSYTCLGYVAYVYMSWFYLYLVNVRGFAILQGAFFASAPFIAMAIFCPLGGWVTDRLTEQYGINRGRASVGGAGMILAAFSIIIGANIEAPYVAIGFLSLGAGWLYFTVGPFWSSTTDLSKPYAGTLSGLMNTGANLGGTLSPTLTPWLADTFGWSVSLGIGAGIALLGGLCWIFIRPEHGLNIPRSGDRA</sequence>
<feature type="transmembrane region" description="Helical" evidence="6">
    <location>
        <begin position="13"/>
        <end position="30"/>
    </location>
</feature>
<dbReference type="PROSITE" id="PS50850">
    <property type="entry name" value="MFS"/>
    <property type="match status" value="1"/>
</dbReference>
<evidence type="ECO:0000256" key="6">
    <source>
        <dbReference type="SAM" id="Phobius"/>
    </source>
</evidence>
<dbReference type="GO" id="GO:0022857">
    <property type="term" value="F:transmembrane transporter activity"/>
    <property type="evidence" value="ECO:0007669"/>
    <property type="project" value="InterPro"/>
</dbReference>
<dbReference type="Gene3D" id="1.20.1250.20">
    <property type="entry name" value="MFS general substrate transporter like domains"/>
    <property type="match status" value="2"/>
</dbReference>
<feature type="transmembrane region" description="Helical" evidence="6">
    <location>
        <begin position="405"/>
        <end position="426"/>
    </location>
</feature>
<dbReference type="AlphaFoldDB" id="A0AA96GAB5"/>
<evidence type="ECO:0000313" key="9">
    <source>
        <dbReference type="Proteomes" id="UP001302719"/>
    </source>
</evidence>
<dbReference type="InterPro" id="IPR050382">
    <property type="entry name" value="MFS_Na/Anion_cotransporter"/>
</dbReference>
<dbReference type="Proteomes" id="UP001302719">
    <property type="component" value="Chromosome"/>
</dbReference>
<feature type="compositionally biased region" description="Polar residues" evidence="5">
    <location>
        <begin position="273"/>
        <end position="282"/>
    </location>
</feature>
<feature type="transmembrane region" description="Helical" evidence="6">
    <location>
        <begin position="109"/>
        <end position="131"/>
    </location>
</feature>
<feature type="transmembrane region" description="Helical" evidence="6">
    <location>
        <begin position="346"/>
        <end position="367"/>
    </location>
</feature>
<proteinExistence type="predicted"/>
<feature type="transmembrane region" description="Helical" evidence="6">
    <location>
        <begin position="83"/>
        <end position="102"/>
    </location>
</feature>
<dbReference type="GO" id="GO:0016020">
    <property type="term" value="C:membrane"/>
    <property type="evidence" value="ECO:0007669"/>
    <property type="project" value="UniProtKB-SubCell"/>
</dbReference>
<dbReference type="InterPro" id="IPR036259">
    <property type="entry name" value="MFS_trans_sf"/>
</dbReference>
<organism evidence="8 9">
    <name type="scientific">Candidatus Nitrospira allomarina</name>
    <dbReference type="NCBI Taxonomy" id="3020900"/>
    <lineage>
        <taxon>Bacteria</taxon>
        <taxon>Pseudomonadati</taxon>
        <taxon>Nitrospirota</taxon>
        <taxon>Nitrospiria</taxon>
        <taxon>Nitrospirales</taxon>
        <taxon>Nitrospiraceae</taxon>
        <taxon>Nitrospira</taxon>
    </lineage>
</organism>
<feature type="transmembrane region" description="Helical" evidence="6">
    <location>
        <begin position="51"/>
        <end position="71"/>
    </location>
</feature>
<feature type="transmembrane region" description="Helical" evidence="6">
    <location>
        <begin position="309"/>
        <end position="334"/>
    </location>
</feature>